<protein>
    <submittedName>
        <fullName evidence="2">Uncharacterized protein</fullName>
    </submittedName>
</protein>
<name>A0AAD4WDZ2_PRUDU</name>
<sequence length="115" mass="12536">MSTGHLFLKPPIGDQKRVSEDSKASIDQQNGNNSRSPSMSSKNSATPLQPKKERGKEKKNGRGGNEFTIAKNTINGSKSDRVGIFGFGNTHTYLKSHGKEKQVQSSSEEDEEAVN</sequence>
<dbReference type="Proteomes" id="UP001054821">
    <property type="component" value="Chromosome 2"/>
</dbReference>
<keyword evidence="3" id="KW-1185">Reference proteome</keyword>
<evidence type="ECO:0000256" key="1">
    <source>
        <dbReference type="SAM" id="MobiDB-lite"/>
    </source>
</evidence>
<feature type="region of interest" description="Disordered" evidence="1">
    <location>
        <begin position="1"/>
        <end position="115"/>
    </location>
</feature>
<evidence type="ECO:0000313" key="2">
    <source>
        <dbReference type="EMBL" id="KAI5341639.1"/>
    </source>
</evidence>
<dbReference type="AlphaFoldDB" id="A0AAD4WDZ2"/>
<feature type="compositionally biased region" description="Low complexity" evidence="1">
    <location>
        <begin position="30"/>
        <end position="44"/>
    </location>
</feature>
<gene>
    <name evidence="2" type="ORF">L3X38_009514</name>
</gene>
<accession>A0AAD4WDZ2</accession>
<evidence type="ECO:0000313" key="3">
    <source>
        <dbReference type="Proteomes" id="UP001054821"/>
    </source>
</evidence>
<feature type="compositionally biased region" description="Basic and acidic residues" evidence="1">
    <location>
        <begin position="50"/>
        <end position="60"/>
    </location>
</feature>
<proteinExistence type="predicted"/>
<comment type="caution">
    <text evidence="2">The sequence shown here is derived from an EMBL/GenBank/DDBJ whole genome shotgun (WGS) entry which is preliminary data.</text>
</comment>
<reference evidence="2 3" key="1">
    <citation type="journal article" date="2022" name="G3 (Bethesda)">
        <title>Whole-genome sequence and methylome profiling of the almond [Prunus dulcis (Mill.) D.A. Webb] cultivar 'Nonpareil'.</title>
        <authorList>
            <person name="D'Amico-Willman K.M."/>
            <person name="Ouma W.Z."/>
            <person name="Meulia T."/>
            <person name="Sideli G.M."/>
            <person name="Gradziel T.M."/>
            <person name="Fresnedo-Ramirez J."/>
        </authorList>
    </citation>
    <scope>NUCLEOTIDE SEQUENCE [LARGE SCALE GENOMIC DNA]</scope>
    <source>
        <strain evidence="2">Clone GOH B32 T37-40</strain>
    </source>
</reference>
<dbReference type="EMBL" id="JAJFAZ020000002">
    <property type="protein sequence ID" value="KAI5341639.1"/>
    <property type="molecule type" value="Genomic_DNA"/>
</dbReference>
<organism evidence="2 3">
    <name type="scientific">Prunus dulcis</name>
    <name type="common">Almond</name>
    <name type="synonym">Amygdalus dulcis</name>
    <dbReference type="NCBI Taxonomy" id="3755"/>
    <lineage>
        <taxon>Eukaryota</taxon>
        <taxon>Viridiplantae</taxon>
        <taxon>Streptophyta</taxon>
        <taxon>Embryophyta</taxon>
        <taxon>Tracheophyta</taxon>
        <taxon>Spermatophyta</taxon>
        <taxon>Magnoliopsida</taxon>
        <taxon>eudicotyledons</taxon>
        <taxon>Gunneridae</taxon>
        <taxon>Pentapetalae</taxon>
        <taxon>rosids</taxon>
        <taxon>fabids</taxon>
        <taxon>Rosales</taxon>
        <taxon>Rosaceae</taxon>
        <taxon>Amygdaloideae</taxon>
        <taxon>Amygdaleae</taxon>
        <taxon>Prunus</taxon>
    </lineage>
</organism>
<feature type="compositionally biased region" description="Basic and acidic residues" evidence="1">
    <location>
        <begin position="14"/>
        <end position="24"/>
    </location>
</feature>